<sequence>MAGRRCVPLARASATCRMRRVVAVAEIPGYPGYEWVRADDGDSGTPLLIQQNKYRDEQMGTRFDSVPLVNAFGT</sequence>
<reference evidence="3" key="1">
    <citation type="submission" date="2016-06" db="UniProtKB">
        <authorList>
            <consortium name="WormBaseParasite"/>
        </authorList>
    </citation>
    <scope>IDENTIFICATION</scope>
</reference>
<gene>
    <name evidence="1" type="ORF">SBAD_LOCUS10048</name>
</gene>
<dbReference type="WBParaSite" id="SBAD_0001040401-mRNA-1">
    <property type="protein sequence ID" value="SBAD_0001040401-mRNA-1"/>
    <property type="gene ID" value="SBAD_0001040401"/>
</dbReference>
<reference evidence="1 2" key="2">
    <citation type="submission" date="2018-11" db="EMBL/GenBank/DDBJ databases">
        <authorList>
            <consortium name="Pathogen Informatics"/>
        </authorList>
    </citation>
    <scope>NUCLEOTIDE SEQUENCE [LARGE SCALE GENOMIC DNA]</scope>
</reference>
<organism evidence="3">
    <name type="scientific">Soboliphyme baturini</name>
    <dbReference type="NCBI Taxonomy" id="241478"/>
    <lineage>
        <taxon>Eukaryota</taxon>
        <taxon>Metazoa</taxon>
        <taxon>Ecdysozoa</taxon>
        <taxon>Nematoda</taxon>
        <taxon>Enoplea</taxon>
        <taxon>Dorylaimia</taxon>
        <taxon>Dioctophymatida</taxon>
        <taxon>Dioctophymatoidea</taxon>
        <taxon>Soboliphymatidae</taxon>
        <taxon>Soboliphyme</taxon>
    </lineage>
</organism>
<evidence type="ECO:0000313" key="2">
    <source>
        <dbReference type="Proteomes" id="UP000270296"/>
    </source>
</evidence>
<evidence type="ECO:0000313" key="3">
    <source>
        <dbReference type="WBParaSite" id="SBAD_0001040401-mRNA-1"/>
    </source>
</evidence>
<dbReference type="EMBL" id="UZAM01013528">
    <property type="protein sequence ID" value="VDP28440.1"/>
    <property type="molecule type" value="Genomic_DNA"/>
</dbReference>
<proteinExistence type="predicted"/>
<name>A0A183J2F0_9BILA</name>
<dbReference type="Proteomes" id="UP000270296">
    <property type="component" value="Unassembled WGS sequence"/>
</dbReference>
<evidence type="ECO:0000313" key="1">
    <source>
        <dbReference type="EMBL" id="VDP28440.1"/>
    </source>
</evidence>
<keyword evidence="2" id="KW-1185">Reference proteome</keyword>
<accession>A0A183J2F0</accession>
<dbReference type="AlphaFoldDB" id="A0A183J2F0"/>
<protein>
    <submittedName>
        <fullName evidence="3">Peptidase S1 domain-containing protein</fullName>
    </submittedName>
</protein>